<name>A0A1F4V2T1_UNCKA</name>
<dbReference type="EMBL" id="MEVB01000042">
    <property type="protein sequence ID" value="OGC51497.1"/>
    <property type="molecule type" value="Genomic_DNA"/>
</dbReference>
<dbReference type="Proteomes" id="UP000176853">
    <property type="component" value="Unassembled WGS sequence"/>
</dbReference>
<proteinExistence type="predicted"/>
<protein>
    <submittedName>
        <fullName evidence="2">Antirepressor</fullName>
    </submittedName>
</protein>
<organism evidence="2 3">
    <name type="scientific">candidate division WWE3 bacterium RIFCSPHIGHO2_01_FULL_43_9</name>
    <dbReference type="NCBI Taxonomy" id="1802618"/>
    <lineage>
        <taxon>Bacteria</taxon>
        <taxon>Katanobacteria</taxon>
    </lineage>
</organism>
<evidence type="ECO:0000259" key="1">
    <source>
        <dbReference type="SMART" id="SM01040"/>
    </source>
</evidence>
<dbReference type="SMART" id="SM01040">
    <property type="entry name" value="Bro-N"/>
    <property type="match status" value="1"/>
</dbReference>
<comment type="caution">
    <text evidence="2">The sequence shown here is derived from an EMBL/GenBank/DDBJ whole genome shotgun (WGS) entry which is preliminary data.</text>
</comment>
<dbReference type="AlphaFoldDB" id="A0A1F4V2T1"/>
<sequence>MNNNNKQTKLAVFQDKKIRRVWDEKSEQWYFSIVDIVETLSGSGNPTDYLKKMRKRDPVLGSYLGTKCPHVEMAGEGGKKRKVLAGNVENILRLVQSIPSSKAEPFKLWLAKVGYERLQEMNDPEKAIDRSRAYWQKLGRSNKWIQQRMMSQETRAKLTDYWKTHGVREGNEFALLTNVIHQEWTGLTVGQHKELKRLKTENLRDHMSEAELIFTALAEYSTRQIAQTDKAEGLPKNIVAGKKGGNVAKKARLDLETRTGVKVVTGDNFKPALKGPRKSR</sequence>
<accession>A0A1F4V2T1</accession>
<reference evidence="2 3" key="1">
    <citation type="journal article" date="2016" name="Nat. Commun.">
        <title>Thousands of microbial genomes shed light on interconnected biogeochemical processes in an aquifer system.</title>
        <authorList>
            <person name="Anantharaman K."/>
            <person name="Brown C.T."/>
            <person name="Hug L.A."/>
            <person name="Sharon I."/>
            <person name="Castelle C.J."/>
            <person name="Probst A.J."/>
            <person name="Thomas B.C."/>
            <person name="Singh A."/>
            <person name="Wilkins M.J."/>
            <person name="Karaoz U."/>
            <person name="Brodie E.L."/>
            <person name="Williams K.H."/>
            <person name="Hubbard S.S."/>
            <person name="Banfield J.F."/>
        </authorList>
    </citation>
    <scope>NUCLEOTIDE SEQUENCE [LARGE SCALE GENOMIC DNA]</scope>
</reference>
<evidence type="ECO:0000313" key="2">
    <source>
        <dbReference type="EMBL" id="OGC51497.1"/>
    </source>
</evidence>
<feature type="domain" description="Bro-N" evidence="1">
    <location>
        <begin position="17"/>
        <end position="116"/>
    </location>
</feature>
<evidence type="ECO:0000313" key="3">
    <source>
        <dbReference type="Proteomes" id="UP000176853"/>
    </source>
</evidence>
<dbReference type="InterPro" id="IPR003497">
    <property type="entry name" value="BRO_N_domain"/>
</dbReference>
<gene>
    <name evidence="2" type="ORF">A2709_02780</name>
</gene>